<keyword evidence="2" id="KW-0472">Membrane</keyword>
<dbReference type="InterPro" id="IPR018649">
    <property type="entry name" value="SHOCT"/>
</dbReference>
<keyword evidence="2" id="KW-1133">Transmembrane helix</keyword>
<keyword evidence="5" id="KW-1185">Reference proteome</keyword>
<dbReference type="Proteomes" id="UP001164693">
    <property type="component" value="Chromosome"/>
</dbReference>
<accession>A0ABY7JZS2</accession>
<name>A0ABY7JZS2_9ACTN</name>
<reference evidence="4" key="1">
    <citation type="submission" date="2022-05" db="EMBL/GenBank/DDBJ databases">
        <title>Jatrophihabitans sp. SB3-54 whole genome sequence.</title>
        <authorList>
            <person name="Suh M.K."/>
            <person name="Eom M.K."/>
            <person name="Kim J.S."/>
            <person name="Kim H.S."/>
            <person name="Do H.E."/>
            <person name="Shin Y.K."/>
            <person name="Lee J.-S."/>
        </authorList>
    </citation>
    <scope>NUCLEOTIDE SEQUENCE</scope>
    <source>
        <strain evidence="4">SB3-54</strain>
    </source>
</reference>
<evidence type="ECO:0000313" key="5">
    <source>
        <dbReference type="Proteomes" id="UP001164693"/>
    </source>
</evidence>
<feature type="region of interest" description="Disordered" evidence="1">
    <location>
        <begin position="42"/>
        <end position="63"/>
    </location>
</feature>
<evidence type="ECO:0000256" key="2">
    <source>
        <dbReference type="SAM" id="Phobius"/>
    </source>
</evidence>
<keyword evidence="2" id="KW-0812">Transmembrane</keyword>
<sequence>MMHNWGGGWAAGNWLLMGFGMLLFWGFVVAGIIWLVRHTADRTSRGGPAATMHGQGGDPSRPRAQDILDERYARGEISDEEYRTRRATLVAR</sequence>
<evidence type="ECO:0000259" key="3">
    <source>
        <dbReference type="Pfam" id="PF09851"/>
    </source>
</evidence>
<feature type="transmembrane region" description="Helical" evidence="2">
    <location>
        <begin position="12"/>
        <end position="36"/>
    </location>
</feature>
<feature type="domain" description="SHOCT" evidence="3">
    <location>
        <begin position="66"/>
        <end position="89"/>
    </location>
</feature>
<dbReference type="RefSeq" id="WP_269444315.1">
    <property type="nucleotide sequence ID" value="NZ_CP097463.1"/>
</dbReference>
<evidence type="ECO:0000313" key="4">
    <source>
        <dbReference type="EMBL" id="WAX57768.1"/>
    </source>
</evidence>
<organism evidence="4 5">
    <name type="scientific">Jatrophihabitans cynanchi</name>
    <dbReference type="NCBI Taxonomy" id="2944128"/>
    <lineage>
        <taxon>Bacteria</taxon>
        <taxon>Bacillati</taxon>
        <taxon>Actinomycetota</taxon>
        <taxon>Actinomycetes</taxon>
        <taxon>Jatrophihabitantales</taxon>
        <taxon>Jatrophihabitantaceae</taxon>
        <taxon>Jatrophihabitans</taxon>
    </lineage>
</organism>
<proteinExistence type="predicted"/>
<dbReference type="EMBL" id="CP097463">
    <property type="protein sequence ID" value="WAX57768.1"/>
    <property type="molecule type" value="Genomic_DNA"/>
</dbReference>
<dbReference type="Pfam" id="PF09851">
    <property type="entry name" value="SHOCT"/>
    <property type="match status" value="1"/>
</dbReference>
<protein>
    <submittedName>
        <fullName evidence="4">SHOCT domain-containing protein</fullName>
    </submittedName>
</protein>
<gene>
    <name evidence="4" type="ORF">M6B22_03110</name>
</gene>
<evidence type="ECO:0000256" key="1">
    <source>
        <dbReference type="SAM" id="MobiDB-lite"/>
    </source>
</evidence>